<evidence type="ECO:0000313" key="2">
    <source>
        <dbReference type="Proteomes" id="UP000789405"/>
    </source>
</evidence>
<accession>A0A9N9CSB5</accession>
<dbReference type="EMBL" id="CAJVPY010004103">
    <property type="protein sequence ID" value="CAG8610138.1"/>
    <property type="molecule type" value="Genomic_DNA"/>
</dbReference>
<keyword evidence="2" id="KW-1185">Reference proteome</keyword>
<gene>
    <name evidence="1" type="ORF">DERYTH_LOCUS8093</name>
</gene>
<protein>
    <submittedName>
        <fullName evidence="1">25544_t:CDS:1</fullName>
    </submittedName>
</protein>
<organism evidence="1 2">
    <name type="scientific">Dentiscutata erythropus</name>
    <dbReference type="NCBI Taxonomy" id="1348616"/>
    <lineage>
        <taxon>Eukaryota</taxon>
        <taxon>Fungi</taxon>
        <taxon>Fungi incertae sedis</taxon>
        <taxon>Mucoromycota</taxon>
        <taxon>Glomeromycotina</taxon>
        <taxon>Glomeromycetes</taxon>
        <taxon>Diversisporales</taxon>
        <taxon>Gigasporaceae</taxon>
        <taxon>Dentiscutata</taxon>
    </lineage>
</organism>
<sequence length="100" mass="11765">DQNAATTKEFLQVGRFTFHCYNSLDNLFYLDSVVGTTRTGIRKRELFSDVEELDPVLIIVPNGQWIDQYGQNEYEFFCNRKSSPNRRPTFFSSLRSRWSV</sequence>
<comment type="caution">
    <text evidence="1">The sequence shown here is derived from an EMBL/GenBank/DDBJ whole genome shotgun (WGS) entry which is preliminary data.</text>
</comment>
<feature type="non-terminal residue" evidence="1">
    <location>
        <position position="100"/>
    </location>
</feature>
<proteinExistence type="predicted"/>
<name>A0A9N9CSB5_9GLOM</name>
<dbReference type="Proteomes" id="UP000789405">
    <property type="component" value="Unassembled WGS sequence"/>
</dbReference>
<reference evidence="1" key="1">
    <citation type="submission" date="2021-06" db="EMBL/GenBank/DDBJ databases">
        <authorList>
            <person name="Kallberg Y."/>
            <person name="Tangrot J."/>
            <person name="Rosling A."/>
        </authorList>
    </citation>
    <scope>NUCLEOTIDE SEQUENCE</scope>
    <source>
        <strain evidence="1">MA453B</strain>
    </source>
</reference>
<evidence type="ECO:0000313" key="1">
    <source>
        <dbReference type="EMBL" id="CAG8610138.1"/>
    </source>
</evidence>
<dbReference type="AlphaFoldDB" id="A0A9N9CSB5"/>